<reference evidence="2 3" key="1">
    <citation type="submission" date="2018-11" db="EMBL/GenBank/DDBJ databases">
        <title>Genome assembly of Steccherinum ochraceum LE-BIN_3174, the white-rot fungus of the Steccherinaceae family (The Residual Polyporoid clade, Polyporales, Basidiomycota).</title>
        <authorList>
            <person name="Fedorova T.V."/>
            <person name="Glazunova O.A."/>
            <person name="Landesman E.O."/>
            <person name="Moiseenko K.V."/>
            <person name="Psurtseva N.V."/>
            <person name="Savinova O.S."/>
            <person name="Shakhova N.V."/>
            <person name="Tyazhelova T.V."/>
            <person name="Vasina D.V."/>
        </authorList>
    </citation>
    <scope>NUCLEOTIDE SEQUENCE [LARGE SCALE GENOMIC DNA]</scope>
    <source>
        <strain evidence="2 3">LE-BIN_3174</strain>
    </source>
</reference>
<feature type="compositionally biased region" description="Polar residues" evidence="1">
    <location>
        <begin position="180"/>
        <end position="195"/>
    </location>
</feature>
<feature type="compositionally biased region" description="Basic and acidic residues" evidence="1">
    <location>
        <begin position="70"/>
        <end position="80"/>
    </location>
</feature>
<feature type="compositionally biased region" description="Low complexity" evidence="1">
    <location>
        <begin position="232"/>
        <end position="250"/>
    </location>
</feature>
<feature type="compositionally biased region" description="Polar residues" evidence="1">
    <location>
        <begin position="154"/>
        <end position="168"/>
    </location>
</feature>
<sequence length="328" mass="35708">MAIHFTNRNLIKKAQITRICMQWHVDQTERIQQGVPLADERIVLPEDLDHLPKKKHASTANVHGISAQLEDAHRSEDKQGSCDQSVPADTGKQRRAIRTQEQLSEVAAGKQPERRGRTSSSMSTRKRKQDASMDSDAGDATQNGGDIKRRRTTGARTSAVPSDTLIDSNSRGQVFSAVQPSMVAHSSNQEASSSGVPLADIQEDGESSTDLQSAPEESADVKSSLGRSSRDASVPSVSQPSSSRSTTASRTHSAEVDRMDNEMAKLELAIEQDHSNIVKQTEELLALQKEELAMKKRRLESMKIRRQGLENASTEPSSSTPGSDVSDG</sequence>
<protein>
    <submittedName>
        <fullName evidence="2">Uncharacterized protein</fullName>
    </submittedName>
</protein>
<evidence type="ECO:0000256" key="1">
    <source>
        <dbReference type="SAM" id="MobiDB-lite"/>
    </source>
</evidence>
<evidence type="ECO:0000313" key="3">
    <source>
        <dbReference type="Proteomes" id="UP000292702"/>
    </source>
</evidence>
<feature type="region of interest" description="Disordered" evidence="1">
    <location>
        <begin position="180"/>
        <end position="259"/>
    </location>
</feature>
<proteinExistence type="predicted"/>
<dbReference type="AlphaFoldDB" id="A0A4R0R8I6"/>
<dbReference type="EMBL" id="RWJN01000336">
    <property type="protein sequence ID" value="TCD62906.1"/>
    <property type="molecule type" value="Genomic_DNA"/>
</dbReference>
<organism evidence="2 3">
    <name type="scientific">Steccherinum ochraceum</name>
    <dbReference type="NCBI Taxonomy" id="92696"/>
    <lineage>
        <taxon>Eukaryota</taxon>
        <taxon>Fungi</taxon>
        <taxon>Dikarya</taxon>
        <taxon>Basidiomycota</taxon>
        <taxon>Agaricomycotina</taxon>
        <taxon>Agaricomycetes</taxon>
        <taxon>Polyporales</taxon>
        <taxon>Steccherinaceae</taxon>
        <taxon>Steccherinum</taxon>
    </lineage>
</organism>
<gene>
    <name evidence="2" type="ORF">EIP91_006233</name>
</gene>
<comment type="caution">
    <text evidence="2">The sequence shown here is derived from an EMBL/GenBank/DDBJ whole genome shotgun (WGS) entry which is preliminary data.</text>
</comment>
<feature type="compositionally biased region" description="Polar residues" evidence="1">
    <location>
        <begin position="310"/>
        <end position="328"/>
    </location>
</feature>
<name>A0A4R0R8I6_9APHY</name>
<evidence type="ECO:0000313" key="2">
    <source>
        <dbReference type="EMBL" id="TCD62906.1"/>
    </source>
</evidence>
<accession>A0A4R0R8I6</accession>
<dbReference type="Proteomes" id="UP000292702">
    <property type="component" value="Unassembled WGS sequence"/>
</dbReference>
<feature type="region of interest" description="Disordered" evidence="1">
    <location>
        <begin position="70"/>
        <end position="168"/>
    </location>
</feature>
<feature type="region of interest" description="Disordered" evidence="1">
    <location>
        <begin position="303"/>
        <end position="328"/>
    </location>
</feature>
<keyword evidence="3" id="KW-1185">Reference proteome</keyword>